<dbReference type="RefSeq" id="WP_077835522.1">
    <property type="nucleotide sequence ID" value="NZ_CP096983.1"/>
</dbReference>
<accession>A0A1S8LQS8</accession>
<reference evidence="1 2" key="1">
    <citation type="submission" date="2022-04" db="EMBL/GenBank/DDBJ databases">
        <title>Genome sequence of C. roseum typestrain.</title>
        <authorList>
            <person name="Poehlein A."/>
            <person name="Schoch T."/>
            <person name="Duerre P."/>
            <person name="Daniel R."/>
        </authorList>
    </citation>
    <scope>NUCLEOTIDE SEQUENCE [LARGE SCALE GENOMIC DNA]</scope>
    <source>
        <strain evidence="1 2">DSM 7320</strain>
    </source>
</reference>
<protein>
    <submittedName>
        <fullName evidence="1">Uncharacterized protein</fullName>
    </submittedName>
</protein>
<dbReference type="Pfam" id="PF06496">
    <property type="entry name" value="DUF1097"/>
    <property type="match status" value="1"/>
</dbReference>
<dbReference type="AlphaFoldDB" id="A0A1S8LQS8"/>
<sequence length="168" mass="17940">MKIKKEILILAFCIAVFPPIWAVIAPHIGVTTGAVALICAGLYVTNGNKTQDAVKISLGFLMGDFWAVIALLIMRCLPFNGDVNLFIVLFVLGGVGVVIASALSKWIFCPSLLCGWAIGLTILAPVGYGKLGTLPIQIGIAMFVGVLYVGVMVNKVQGLIEEMFEKKN</sequence>
<dbReference type="Proteomes" id="UP000190951">
    <property type="component" value="Chromosome"/>
</dbReference>
<evidence type="ECO:0000313" key="2">
    <source>
        <dbReference type="Proteomes" id="UP000190951"/>
    </source>
</evidence>
<proteinExistence type="predicted"/>
<organism evidence="1 2">
    <name type="scientific">Clostridium felsineum</name>
    <dbReference type="NCBI Taxonomy" id="36839"/>
    <lineage>
        <taxon>Bacteria</taxon>
        <taxon>Bacillati</taxon>
        <taxon>Bacillota</taxon>
        <taxon>Clostridia</taxon>
        <taxon>Eubacteriales</taxon>
        <taxon>Clostridiaceae</taxon>
        <taxon>Clostridium</taxon>
    </lineage>
</organism>
<evidence type="ECO:0000313" key="1">
    <source>
        <dbReference type="EMBL" id="URZ12626.1"/>
    </source>
</evidence>
<name>A0A1S8LQS8_9CLOT</name>
<dbReference type="EMBL" id="CP096983">
    <property type="protein sequence ID" value="URZ12626.1"/>
    <property type="molecule type" value="Genomic_DNA"/>
</dbReference>
<gene>
    <name evidence="1" type="ORF">CROST_033490</name>
</gene>
<dbReference type="STRING" id="84029.CROST_41210"/>
<keyword evidence="2" id="KW-1185">Reference proteome</keyword>
<dbReference type="KEGG" id="crw:CROST_033490"/>
<dbReference type="InterPro" id="IPR009476">
    <property type="entry name" value="DUF1097"/>
</dbReference>